<protein>
    <submittedName>
        <fullName evidence="2">Uncharacterized protein</fullName>
    </submittedName>
</protein>
<keyword evidence="3" id="KW-1185">Reference proteome</keyword>
<evidence type="ECO:0000256" key="1">
    <source>
        <dbReference type="SAM" id="Phobius"/>
    </source>
</evidence>
<dbReference type="EMBL" id="JAEACQ010000161">
    <property type="protein sequence ID" value="MBL7627531.1"/>
    <property type="molecule type" value="Genomic_DNA"/>
</dbReference>
<keyword evidence="1" id="KW-1133">Transmembrane helix</keyword>
<gene>
    <name evidence="2" type="ORF">I7412_10180</name>
</gene>
<reference evidence="2" key="1">
    <citation type="submission" date="2020-12" db="EMBL/GenBank/DDBJ databases">
        <title>Genomic characterization of non-nitrogen-fixing Frankia strains.</title>
        <authorList>
            <person name="Carlos-Shanley C."/>
            <person name="Guerra T."/>
            <person name="Hahn D."/>
        </authorList>
    </citation>
    <scope>NUCLEOTIDE SEQUENCE</scope>
    <source>
        <strain evidence="2">CN6</strain>
    </source>
</reference>
<name>A0A937R8V8_9ACTN</name>
<feature type="transmembrane region" description="Helical" evidence="1">
    <location>
        <begin position="26"/>
        <end position="49"/>
    </location>
</feature>
<evidence type="ECO:0000313" key="3">
    <source>
        <dbReference type="Proteomes" id="UP000604475"/>
    </source>
</evidence>
<dbReference type="Proteomes" id="UP000604475">
    <property type="component" value="Unassembled WGS sequence"/>
</dbReference>
<dbReference type="AlphaFoldDB" id="A0A937R8V8"/>
<evidence type="ECO:0000313" key="2">
    <source>
        <dbReference type="EMBL" id="MBL7627531.1"/>
    </source>
</evidence>
<feature type="transmembrane region" description="Helical" evidence="1">
    <location>
        <begin position="108"/>
        <end position="130"/>
    </location>
</feature>
<organism evidence="2 3">
    <name type="scientific">Frankia nepalensis</name>
    <dbReference type="NCBI Taxonomy" id="1836974"/>
    <lineage>
        <taxon>Bacteria</taxon>
        <taxon>Bacillati</taxon>
        <taxon>Actinomycetota</taxon>
        <taxon>Actinomycetes</taxon>
        <taxon>Frankiales</taxon>
        <taxon>Frankiaceae</taxon>
        <taxon>Frankia</taxon>
    </lineage>
</organism>
<proteinExistence type="predicted"/>
<sequence>MVLLPWADNDITGAETALDVLRDRGAVVAAALGLGLGVAVVLEMVLAAMASFGRSARGWRVVGCAAALCAVLAAVRCIVVVRSKTARAYMMDPAGNLFEPVASSRPGLGLLSATGLGLLLLAVHLAPLLGGARAHR</sequence>
<feature type="transmembrane region" description="Helical" evidence="1">
    <location>
        <begin position="61"/>
        <end position="81"/>
    </location>
</feature>
<dbReference type="RefSeq" id="WP_202999338.1">
    <property type="nucleotide sequence ID" value="NZ_JADWYU010000098.1"/>
</dbReference>
<comment type="caution">
    <text evidence="2">The sequence shown here is derived from an EMBL/GenBank/DDBJ whole genome shotgun (WGS) entry which is preliminary data.</text>
</comment>
<keyword evidence="1" id="KW-0812">Transmembrane</keyword>
<keyword evidence="1" id="KW-0472">Membrane</keyword>
<accession>A0A937R8V8</accession>